<dbReference type="EMBL" id="HBUF01346612">
    <property type="protein sequence ID" value="CAG6709999.1"/>
    <property type="molecule type" value="Transcribed_RNA"/>
</dbReference>
<sequence>MCNIKVRLEETRLECGSKIIVTQGNYSRTVLLRTWCSETIIGLYRMDLRGVPKLIRLYRLDWRGVNRLIGLYRLDWCGVNRLIGLYRLDWRDVIKLIGFYRLDWRGVRRIELYCPELFHVHYGDTR</sequence>
<dbReference type="EMBL" id="HBUF01346611">
    <property type="protein sequence ID" value="CAG6709998.1"/>
    <property type="molecule type" value="Transcribed_RNA"/>
</dbReference>
<protein>
    <submittedName>
        <fullName evidence="1">Uncharacterized protein</fullName>
    </submittedName>
</protein>
<accession>A0A8D8XW54</accession>
<proteinExistence type="predicted"/>
<evidence type="ECO:0000313" key="1">
    <source>
        <dbReference type="EMBL" id="CAG6709998.1"/>
    </source>
</evidence>
<reference evidence="1" key="1">
    <citation type="submission" date="2021-05" db="EMBL/GenBank/DDBJ databases">
        <authorList>
            <person name="Alioto T."/>
            <person name="Alioto T."/>
            <person name="Gomez Garrido J."/>
        </authorList>
    </citation>
    <scope>NUCLEOTIDE SEQUENCE</scope>
</reference>
<name>A0A8D8XW54_9HEMI</name>
<dbReference type="AlphaFoldDB" id="A0A8D8XW54"/>
<organism evidence="1">
    <name type="scientific">Cacopsylla melanoneura</name>
    <dbReference type="NCBI Taxonomy" id="428564"/>
    <lineage>
        <taxon>Eukaryota</taxon>
        <taxon>Metazoa</taxon>
        <taxon>Ecdysozoa</taxon>
        <taxon>Arthropoda</taxon>
        <taxon>Hexapoda</taxon>
        <taxon>Insecta</taxon>
        <taxon>Pterygota</taxon>
        <taxon>Neoptera</taxon>
        <taxon>Paraneoptera</taxon>
        <taxon>Hemiptera</taxon>
        <taxon>Sternorrhyncha</taxon>
        <taxon>Psylloidea</taxon>
        <taxon>Psyllidae</taxon>
        <taxon>Psyllinae</taxon>
        <taxon>Cacopsylla</taxon>
    </lineage>
</organism>